<sequence length="109" mass="12581">MNAIVSSILRKLRKAIQGERRRILIEDGKGKRKDSKKGFICIGADVVIGDDSSFLVLSLRSFRLYFLRFIMPYEAGRALLFEKMQFELNVEGYLKQSGDNYCNPYRVHA</sequence>
<organism evidence="1 2">
    <name type="scientific">Pristionchus pacificus</name>
    <name type="common">Parasitic nematode worm</name>
    <dbReference type="NCBI Taxonomy" id="54126"/>
    <lineage>
        <taxon>Eukaryota</taxon>
        <taxon>Metazoa</taxon>
        <taxon>Ecdysozoa</taxon>
        <taxon>Nematoda</taxon>
        <taxon>Chromadorea</taxon>
        <taxon>Rhabditida</taxon>
        <taxon>Rhabditina</taxon>
        <taxon>Diplogasteromorpha</taxon>
        <taxon>Diplogasteroidea</taxon>
        <taxon>Neodiplogasteridae</taxon>
        <taxon>Pristionchus</taxon>
    </lineage>
</organism>
<reference evidence="1" key="2">
    <citation type="submission" date="2022-06" db="UniProtKB">
        <authorList>
            <consortium name="EnsemblMetazoa"/>
        </authorList>
    </citation>
    <scope>IDENTIFICATION</scope>
    <source>
        <strain evidence="1">PS312</strain>
    </source>
</reference>
<dbReference type="AlphaFoldDB" id="A0A2A6CTP8"/>
<proteinExistence type="predicted"/>
<gene>
    <name evidence="1" type="primary">WBGene00277459</name>
</gene>
<name>A0A2A6CTP8_PRIPA</name>
<accession>A0A8R1UUF7</accession>
<evidence type="ECO:0000313" key="1">
    <source>
        <dbReference type="EnsemblMetazoa" id="PPA39090.1"/>
    </source>
</evidence>
<protein>
    <submittedName>
        <fullName evidence="1">Uncharacterized protein</fullName>
    </submittedName>
</protein>
<evidence type="ECO:0000313" key="2">
    <source>
        <dbReference type="Proteomes" id="UP000005239"/>
    </source>
</evidence>
<dbReference type="Proteomes" id="UP000005239">
    <property type="component" value="Unassembled WGS sequence"/>
</dbReference>
<reference evidence="2" key="1">
    <citation type="journal article" date="2008" name="Nat. Genet.">
        <title>The Pristionchus pacificus genome provides a unique perspective on nematode lifestyle and parasitism.</title>
        <authorList>
            <person name="Dieterich C."/>
            <person name="Clifton S.W."/>
            <person name="Schuster L.N."/>
            <person name="Chinwalla A."/>
            <person name="Delehaunty K."/>
            <person name="Dinkelacker I."/>
            <person name="Fulton L."/>
            <person name="Fulton R."/>
            <person name="Godfrey J."/>
            <person name="Minx P."/>
            <person name="Mitreva M."/>
            <person name="Roeseler W."/>
            <person name="Tian H."/>
            <person name="Witte H."/>
            <person name="Yang S.P."/>
            <person name="Wilson R.K."/>
            <person name="Sommer R.J."/>
        </authorList>
    </citation>
    <scope>NUCLEOTIDE SEQUENCE [LARGE SCALE GENOMIC DNA]</scope>
    <source>
        <strain evidence="2">PS312</strain>
    </source>
</reference>
<accession>A0A2A6CTP8</accession>
<dbReference type="EnsemblMetazoa" id="PPA39090.1">
    <property type="protein sequence ID" value="PPA39090.1"/>
    <property type="gene ID" value="WBGene00277459"/>
</dbReference>
<keyword evidence="2" id="KW-1185">Reference proteome</keyword>